<reference evidence="2 3" key="1">
    <citation type="submission" date="2019-02" db="EMBL/GenBank/DDBJ databases">
        <title>Deep-cultivation of Planctomycetes and their phenomic and genomic characterization uncovers novel biology.</title>
        <authorList>
            <person name="Wiegand S."/>
            <person name="Jogler M."/>
            <person name="Boedeker C."/>
            <person name="Pinto D."/>
            <person name="Vollmers J."/>
            <person name="Rivas-Marin E."/>
            <person name="Kohn T."/>
            <person name="Peeters S.H."/>
            <person name="Heuer A."/>
            <person name="Rast P."/>
            <person name="Oberbeckmann S."/>
            <person name="Bunk B."/>
            <person name="Jeske O."/>
            <person name="Meyerdierks A."/>
            <person name="Storesund J.E."/>
            <person name="Kallscheuer N."/>
            <person name="Luecker S."/>
            <person name="Lage O.M."/>
            <person name="Pohl T."/>
            <person name="Merkel B.J."/>
            <person name="Hornburger P."/>
            <person name="Mueller R.-W."/>
            <person name="Bruemmer F."/>
            <person name="Labrenz M."/>
            <person name="Spormann A.M."/>
            <person name="Op Den Camp H."/>
            <person name="Overmann J."/>
            <person name="Amann R."/>
            <person name="Jetten M.S.M."/>
            <person name="Mascher T."/>
            <person name="Medema M.H."/>
            <person name="Devos D.P."/>
            <person name="Kaster A.-K."/>
            <person name="Ovreas L."/>
            <person name="Rohde M."/>
            <person name="Galperin M.Y."/>
            <person name="Jogler C."/>
        </authorList>
    </citation>
    <scope>NUCLEOTIDE SEQUENCE [LARGE SCALE GENOMIC DNA]</scope>
    <source>
        <strain evidence="2 3">Mal64</strain>
    </source>
</reference>
<organism evidence="2 3">
    <name type="scientific">Pseudobythopirellula maris</name>
    <dbReference type="NCBI Taxonomy" id="2527991"/>
    <lineage>
        <taxon>Bacteria</taxon>
        <taxon>Pseudomonadati</taxon>
        <taxon>Planctomycetota</taxon>
        <taxon>Planctomycetia</taxon>
        <taxon>Pirellulales</taxon>
        <taxon>Lacipirellulaceae</taxon>
        <taxon>Pseudobythopirellula</taxon>
    </lineage>
</organism>
<gene>
    <name evidence="2" type="ORF">Mal64_15640</name>
</gene>
<feature type="domain" description="Putative restriction endonuclease" evidence="1">
    <location>
        <begin position="23"/>
        <end position="181"/>
    </location>
</feature>
<keyword evidence="3" id="KW-1185">Reference proteome</keyword>
<dbReference type="PANTHER" id="PTHR34107">
    <property type="entry name" value="SLL0198 PROTEIN-RELATED"/>
    <property type="match status" value="1"/>
</dbReference>
<protein>
    <recommendedName>
        <fullName evidence="1">Putative restriction endonuclease domain-containing protein</fullName>
    </recommendedName>
</protein>
<dbReference type="OrthoDB" id="274259at2"/>
<accession>A0A5C5ZKY3</accession>
<dbReference type="Gene3D" id="3.90.1570.10">
    <property type="entry name" value="tt1808, chain A"/>
    <property type="match status" value="1"/>
</dbReference>
<proteinExistence type="predicted"/>
<evidence type="ECO:0000259" key="1">
    <source>
        <dbReference type="Pfam" id="PF05685"/>
    </source>
</evidence>
<dbReference type="RefSeq" id="WP_146398842.1">
    <property type="nucleotide sequence ID" value="NZ_SJPQ01000002.1"/>
</dbReference>
<dbReference type="CDD" id="cd06260">
    <property type="entry name" value="DUF820-like"/>
    <property type="match status" value="1"/>
</dbReference>
<dbReference type="InterPro" id="IPR008538">
    <property type="entry name" value="Uma2"/>
</dbReference>
<name>A0A5C5ZKY3_9BACT</name>
<evidence type="ECO:0000313" key="2">
    <source>
        <dbReference type="EMBL" id="TWT88092.1"/>
    </source>
</evidence>
<dbReference type="Proteomes" id="UP000315440">
    <property type="component" value="Unassembled WGS sequence"/>
</dbReference>
<dbReference type="InterPro" id="IPR012296">
    <property type="entry name" value="Nuclease_put_TT1808"/>
</dbReference>
<dbReference type="EMBL" id="SJPQ01000002">
    <property type="protein sequence ID" value="TWT88092.1"/>
    <property type="molecule type" value="Genomic_DNA"/>
</dbReference>
<dbReference type="InterPro" id="IPR011335">
    <property type="entry name" value="Restrct_endonuc-II-like"/>
</dbReference>
<comment type="caution">
    <text evidence="2">The sequence shown here is derived from an EMBL/GenBank/DDBJ whole genome shotgun (WGS) entry which is preliminary data.</text>
</comment>
<dbReference type="PANTHER" id="PTHR34107:SF1">
    <property type="entry name" value="SLL0198 PROTEIN"/>
    <property type="match status" value="1"/>
</dbReference>
<evidence type="ECO:0000313" key="3">
    <source>
        <dbReference type="Proteomes" id="UP000315440"/>
    </source>
</evidence>
<dbReference type="SUPFAM" id="SSF52980">
    <property type="entry name" value="Restriction endonuclease-like"/>
    <property type="match status" value="1"/>
</dbReference>
<dbReference type="Pfam" id="PF05685">
    <property type="entry name" value="Uma2"/>
    <property type="match status" value="1"/>
</dbReference>
<dbReference type="AlphaFoldDB" id="A0A5C5ZKY3"/>
<sequence>MSTADLSTTAAAGSVTAETLLRDYGEQSCELIEGKLRMMSPAGFGHGAIAQRVATALAQHAEPQGLGIVAGAETGFLIGSDPDTVLAPDVAFVKQARLEAVGVTNKYFPEAPALAVEIVSPNDTAEQVDDKTRRWLAAGCEMVWVVYPKGRSVTVYRSLEDVRIVTGDTPLEGADVVTGFAHPVSELFAGLDPR</sequence>